<dbReference type="InterPro" id="IPR044946">
    <property type="entry name" value="Restrct_endonuc_typeI_TRD_sf"/>
</dbReference>
<comment type="similarity">
    <text evidence="1">Belongs to the N(4)/N(6)-methyltransferase family.</text>
</comment>
<protein>
    <recommendedName>
        <fullName evidence="3">site-specific DNA-methyltransferase (adenine-specific)</fullName>
        <ecNumber evidence="3">2.1.1.72</ecNumber>
    </recommendedName>
</protein>
<dbReference type="AlphaFoldDB" id="A0A7X9STL7"/>
<dbReference type="InterPro" id="IPR002052">
    <property type="entry name" value="DNA_methylase_N6_adenine_CS"/>
</dbReference>
<keyword evidence="4 12" id="KW-0489">Methyltransferase</keyword>
<evidence type="ECO:0000256" key="7">
    <source>
        <dbReference type="ARBA" id="ARBA00022747"/>
    </source>
</evidence>
<reference evidence="12 13" key="1">
    <citation type="submission" date="2020-04" db="EMBL/GenBank/DDBJ databases">
        <authorList>
            <person name="Hitch T.C.A."/>
            <person name="Wylensek D."/>
            <person name="Clavel T."/>
        </authorList>
    </citation>
    <scope>NUCLEOTIDE SEQUENCE [LARGE SCALE GENOMIC DNA]</scope>
    <source>
        <strain evidence="12 13">WB01_NA02</strain>
    </source>
</reference>
<evidence type="ECO:0000256" key="3">
    <source>
        <dbReference type="ARBA" id="ARBA00011900"/>
    </source>
</evidence>
<evidence type="ECO:0000313" key="13">
    <source>
        <dbReference type="Proteomes" id="UP000587880"/>
    </source>
</evidence>
<accession>A0A7X9STL7</accession>
<dbReference type="Gene3D" id="3.40.50.150">
    <property type="entry name" value="Vaccinia Virus protein VP39"/>
    <property type="match status" value="1"/>
</dbReference>
<keyword evidence="8" id="KW-0238">DNA-binding</keyword>
<dbReference type="CDD" id="cd17515">
    <property type="entry name" value="RMtype1_S_MjaORF132P_Sau1132ORF3780P-TRD1-CR1_like"/>
    <property type="match status" value="1"/>
</dbReference>
<keyword evidence="6" id="KW-0949">S-adenosyl-L-methionine</keyword>
<dbReference type="GO" id="GO:0009307">
    <property type="term" value="P:DNA restriction-modification system"/>
    <property type="evidence" value="ECO:0007669"/>
    <property type="project" value="UniProtKB-KW"/>
</dbReference>
<dbReference type="GO" id="GO:0003677">
    <property type="term" value="F:DNA binding"/>
    <property type="evidence" value="ECO:0007669"/>
    <property type="project" value="UniProtKB-KW"/>
</dbReference>
<feature type="domain" description="Type I restriction modification DNA specificity" evidence="10">
    <location>
        <begin position="453"/>
        <end position="614"/>
    </location>
</feature>
<dbReference type="PRINTS" id="PR00507">
    <property type="entry name" value="N12N6MTFRASE"/>
</dbReference>
<dbReference type="PANTHER" id="PTHR42933:SF3">
    <property type="entry name" value="TYPE I RESTRICTION ENZYME MJAVIII METHYLASE SUBUNIT"/>
    <property type="match status" value="1"/>
</dbReference>
<dbReference type="InterPro" id="IPR051537">
    <property type="entry name" value="DNA_Adenine_Mtase"/>
</dbReference>
<dbReference type="GO" id="GO:0032259">
    <property type="term" value="P:methylation"/>
    <property type="evidence" value="ECO:0007669"/>
    <property type="project" value="UniProtKB-KW"/>
</dbReference>
<dbReference type="GO" id="GO:0008170">
    <property type="term" value="F:N-methyltransferase activity"/>
    <property type="evidence" value="ECO:0007669"/>
    <property type="project" value="InterPro"/>
</dbReference>
<feature type="domain" description="Type I restriction modification DNA specificity" evidence="10">
    <location>
        <begin position="628"/>
        <end position="783"/>
    </location>
</feature>
<dbReference type="EC" id="2.1.1.72" evidence="3"/>
<dbReference type="Gene3D" id="3.90.220.20">
    <property type="entry name" value="DNA methylase specificity domains"/>
    <property type="match status" value="2"/>
</dbReference>
<dbReference type="InterPro" id="IPR038333">
    <property type="entry name" value="T1MK-like_N_sf"/>
</dbReference>
<feature type="domain" description="DNA methylase adenine-specific" evidence="11">
    <location>
        <begin position="132"/>
        <end position="447"/>
    </location>
</feature>
<keyword evidence="7" id="KW-0680">Restriction system</keyword>
<dbReference type="CDD" id="cd02440">
    <property type="entry name" value="AdoMet_MTases"/>
    <property type="match status" value="1"/>
</dbReference>
<comment type="similarity">
    <text evidence="2">Belongs to the type-I restriction system S methylase family.</text>
</comment>
<dbReference type="Gene3D" id="1.20.1260.30">
    <property type="match status" value="1"/>
</dbReference>
<name>A0A7X9STL7_CLOBE</name>
<evidence type="ECO:0000256" key="2">
    <source>
        <dbReference type="ARBA" id="ARBA00010923"/>
    </source>
</evidence>
<dbReference type="PANTHER" id="PTHR42933">
    <property type="entry name" value="SLR6095 PROTEIN"/>
    <property type="match status" value="1"/>
</dbReference>
<evidence type="ECO:0000256" key="4">
    <source>
        <dbReference type="ARBA" id="ARBA00022603"/>
    </source>
</evidence>
<evidence type="ECO:0000313" key="12">
    <source>
        <dbReference type="EMBL" id="NMF07860.1"/>
    </source>
</evidence>
<dbReference type="SUPFAM" id="SSF53335">
    <property type="entry name" value="S-adenosyl-L-methionine-dependent methyltransferases"/>
    <property type="match status" value="1"/>
</dbReference>
<dbReference type="InterPro" id="IPR000055">
    <property type="entry name" value="Restrct_endonuc_typeI_TRD"/>
</dbReference>
<dbReference type="EMBL" id="JABAGD010000085">
    <property type="protein sequence ID" value="NMF07860.1"/>
    <property type="molecule type" value="Genomic_DNA"/>
</dbReference>
<comment type="caution">
    <text evidence="12">The sequence shown here is derived from an EMBL/GenBank/DDBJ whole genome shotgun (WGS) entry which is preliminary data.</text>
</comment>
<proteinExistence type="inferred from homology"/>
<evidence type="ECO:0000256" key="5">
    <source>
        <dbReference type="ARBA" id="ARBA00022679"/>
    </source>
</evidence>
<dbReference type="InterPro" id="IPR029063">
    <property type="entry name" value="SAM-dependent_MTases_sf"/>
</dbReference>
<sequence>MLDNITKKRIDDARDILVGKLPDPKSQVEQITVALIYKFMNDMDSEFEELGGEAEFFTGEYTEYRWSNIVSKEKSGFEKLNLYAEALERLSLNNNLPALFRNIFKNVFLPYRDPETFNLFIKEIDGFSYEHSEDLGDAFEYLLSIMSSQGDAGQFRTPRHIIDFIVNIVDPKKNESIIDPACGTAGFLISAYKHIIKENEEKGLTPDEKEKLTKNIVGYDISPDMVRLSLVNLYLHLFPNPEIYEYDTLTNDTRWNDTFDVILANPPFMTPKGGIRPHDKFSIQAKRSEVLFVDYIMEHLNINGRAGVIVPEGIVFQTANAYKKLRKNLVENNYIWAVVSLPSGVFNPYSGVKTSILLIDKEIAKKADDILFVKIDNDGYGLGAQRRQVTGSDIPKAVELLSGYKQKIFNGENYELNENEDKFAVLATKGDIKSQDYILVGERYKTKEVYYNKKYPMVELGSVAEYINGFAFKPSDRAETGIPIIRIQNLTNSSDTINRTNKSDVPEKYNVVSGDLLISWSATIGFYFWKGENAYLNQHIFKVLPKEDILKTYLYYLGDKITELIKQKVHGNTMTHITKGTFDSIKIPLPPLSIQEQVVEEIEVYQKIIDGAKQVVENYKPTIKIDPEWKLVKLGNVCEVQSGGTPLKDTNEYWENGNINWYSSGELNDLYTTEPKAMITELGLQNSSAKLFPKGSLLIGMYDTAAFKMSILDREAAFNQAILGIKPNENIKMEFLYLYFMQNKETYLNSRVGARQRNLNKGFISSLNIPSIKLEEQINIIEKVREEMAIVDQNKRLIEIFEQKIKDKINDVWSE</sequence>
<dbReference type="InterPro" id="IPR003356">
    <property type="entry name" value="DNA_methylase_A-5"/>
</dbReference>
<comment type="catalytic activity">
    <reaction evidence="9">
        <text>a 2'-deoxyadenosine in DNA + S-adenosyl-L-methionine = an N(6)-methyl-2'-deoxyadenosine in DNA + S-adenosyl-L-homocysteine + H(+)</text>
        <dbReference type="Rhea" id="RHEA:15197"/>
        <dbReference type="Rhea" id="RHEA-COMP:12418"/>
        <dbReference type="Rhea" id="RHEA-COMP:12419"/>
        <dbReference type="ChEBI" id="CHEBI:15378"/>
        <dbReference type="ChEBI" id="CHEBI:57856"/>
        <dbReference type="ChEBI" id="CHEBI:59789"/>
        <dbReference type="ChEBI" id="CHEBI:90615"/>
        <dbReference type="ChEBI" id="CHEBI:90616"/>
        <dbReference type="EC" id="2.1.1.72"/>
    </reaction>
</comment>
<dbReference type="PROSITE" id="PS00092">
    <property type="entry name" value="N6_MTASE"/>
    <property type="match status" value="1"/>
</dbReference>
<dbReference type="Pfam" id="PF02384">
    <property type="entry name" value="N6_Mtase"/>
    <property type="match status" value="1"/>
</dbReference>
<evidence type="ECO:0000256" key="1">
    <source>
        <dbReference type="ARBA" id="ARBA00006594"/>
    </source>
</evidence>
<dbReference type="Pfam" id="PF01420">
    <property type="entry name" value="Methylase_S"/>
    <property type="match status" value="2"/>
</dbReference>
<dbReference type="CDD" id="cd17254">
    <property type="entry name" value="RMtype1_S_FclI-TRD1-CR1_like"/>
    <property type="match status" value="1"/>
</dbReference>
<evidence type="ECO:0000256" key="9">
    <source>
        <dbReference type="ARBA" id="ARBA00047942"/>
    </source>
</evidence>
<keyword evidence="5" id="KW-0808">Transferase</keyword>
<organism evidence="12 13">
    <name type="scientific">Clostridium beijerinckii</name>
    <name type="common">Clostridium MP</name>
    <dbReference type="NCBI Taxonomy" id="1520"/>
    <lineage>
        <taxon>Bacteria</taxon>
        <taxon>Bacillati</taxon>
        <taxon>Bacillota</taxon>
        <taxon>Clostridia</taxon>
        <taxon>Eubacteriales</taxon>
        <taxon>Clostridiaceae</taxon>
        <taxon>Clostridium</taxon>
    </lineage>
</organism>
<evidence type="ECO:0000259" key="11">
    <source>
        <dbReference type="Pfam" id="PF02384"/>
    </source>
</evidence>
<dbReference type="SUPFAM" id="SSF116734">
    <property type="entry name" value="DNA methylase specificity domain"/>
    <property type="match status" value="2"/>
</dbReference>
<evidence type="ECO:0000256" key="6">
    <source>
        <dbReference type="ARBA" id="ARBA00022691"/>
    </source>
</evidence>
<dbReference type="Proteomes" id="UP000587880">
    <property type="component" value="Unassembled WGS sequence"/>
</dbReference>
<evidence type="ECO:0000256" key="8">
    <source>
        <dbReference type="ARBA" id="ARBA00023125"/>
    </source>
</evidence>
<dbReference type="GO" id="GO:0009007">
    <property type="term" value="F:site-specific DNA-methyltransferase (adenine-specific) activity"/>
    <property type="evidence" value="ECO:0007669"/>
    <property type="project" value="UniProtKB-EC"/>
</dbReference>
<dbReference type="RefSeq" id="WP_168983478.1">
    <property type="nucleotide sequence ID" value="NZ_JABAGD010000085.1"/>
</dbReference>
<evidence type="ECO:0000259" key="10">
    <source>
        <dbReference type="Pfam" id="PF01420"/>
    </source>
</evidence>
<gene>
    <name evidence="12" type="ORF">HF849_24620</name>
</gene>